<evidence type="ECO:0000313" key="1">
    <source>
        <dbReference type="EMBL" id="KCZ81508.1"/>
    </source>
</evidence>
<evidence type="ECO:0000313" key="3">
    <source>
        <dbReference type="Proteomes" id="UP000030655"/>
    </source>
</evidence>
<reference evidence="3" key="1">
    <citation type="submission" date="2013-02" db="EMBL/GenBank/DDBJ databases">
        <authorList>
            <consortium name="The Broad Institute Genome Sequencing Platform"/>
            <person name="Cuomo C."/>
            <person name="Becnel J."/>
            <person name="Sanscrainte N."/>
            <person name="Walker B."/>
            <person name="Young S.K."/>
            <person name="Zeng Q."/>
            <person name="Gargeya S."/>
            <person name="Fitzgerald M."/>
            <person name="Haas B."/>
            <person name="Abouelleil A."/>
            <person name="Alvarado L."/>
            <person name="Arachchi H.M."/>
            <person name="Berlin A.M."/>
            <person name="Chapman S.B."/>
            <person name="Dewar J."/>
            <person name="Goldberg J."/>
            <person name="Griggs A."/>
            <person name="Gujja S."/>
            <person name="Hansen M."/>
            <person name="Howarth C."/>
            <person name="Imamovic A."/>
            <person name="Larimer J."/>
            <person name="McCowan C."/>
            <person name="Murphy C."/>
            <person name="Neiman D."/>
            <person name="Pearson M."/>
            <person name="Priest M."/>
            <person name="Roberts A."/>
            <person name="Saif S."/>
            <person name="Shea T."/>
            <person name="Sisk P."/>
            <person name="Sykes S."/>
            <person name="Wortman J."/>
            <person name="Nusbaum C."/>
            <person name="Birren B."/>
        </authorList>
    </citation>
    <scope>NUCLEOTIDE SEQUENCE [LARGE SCALE GENOMIC DNA]</scope>
    <source>
        <strain evidence="3">PRA339</strain>
    </source>
</reference>
<dbReference type="EMBL" id="KK365141">
    <property type="protein sequence ID" value="KCZ81508.1"/>
    <property type="molecule type" value="Genomic_DNA"/>
</dbReference>
<dbReference type="Proteomes" id="UP000030655">
    <property type="component" value="Unassembled WGS sequence"/>
</dbReference>
<sequence>MIILKQYVQELKEKLNKIITSKQYICKKCHFKCVWKCKKSIC</sequence>
<evidence type="ECO:0000313" key="2">
    <source>
        <dbReference type="EMBL" id="KCZ81509.1"/>
    </source>
</evidence>
<keyword evidence="3" id="KW-1185">Reference proteome</keyword>
<dbReference type="VEuPathDB" id="MicrosporidiaDB:H312_01086"/>
<organism evidence="1 3">
    <name type="scientific">Anncaliia algerae PRA339</name>
    <dbReference type="NCBI Taxonomy" id="1288291"/>
    <lineage>
        <taxon>Eukaryota</taxon>
        <taxon>Fungi</taxon>
        <taxon>Fungi incertae sedis</taxon>
        <taxon>Microsporidia</taxon>
        <taxon>Tubulinosematoidea</taxon>
        <taxon>Tubulinosematidae</taxon>
        <taxon>Anncaliia</taxon>
    </lineage>
</organism>
<proteinExistence type="predicted"/>
<dbReference type="VEuPathDB" id="MicrosporidiaDB:H312_01087"/>
<dbReference type="EMBL" id="KK365141">
    <property type="protein sequence ID" value="KCZ81509.1"/>
    <property type="molecule type" value="Genomic_DNA"/>
</dbReference>
<accession>A0A059F2M0</accession>
<name>A0A059F2M0_9MICR</name>
<dbReference type="HOGENOM" id="CLU_3260408_0_0_1"/>
<reference evidence="1 3" key="2">
    <citation type="submission" date="2014-03" db="EMBL/GenBank/DDBJ databases">
        <title>The Genome Sequence of Anncaliia algerae insect isolate PRA339.</title>
        <authorList>
            <consortium name="The Broad Institute Genome Sequencing Platform"/>
            <consortium name="The Broad Institute Genome Sequencing Center for Infectious Disease"/>
            <person name="Cuomo C."/>
            <person name="Becnel J."/>
            <person name="Sanscrainte N."/>
            <person name="Walker B."/>
            <person name="Young S.K."/>
            <person name="Zeng Q."/>
            <person name="Gargeya S."/>
            <person name="Fitzgerald M."/>
            <person name="Haas B."/>
            <person name="Abouelleil A."/>
            <person name="Alvarado L."/>
            <person name="Arachchi H.M."/>
            <person name="Berlin A.M."/>
            <person name="Chapman S.B."/>
            <person name="Dewar J."/>
            <person name="Goldberg J."/>
            <person name="Griggs A."/>
            <person name="Gujja S."/>
            <person name="Hansen M."/>
            <person name="Howarth C."/>
            <person name="Imamovic A."/>
            <person name="Larimer J."/>
            <person name="McCowan C."/>
            <person name="Murphy C."/>
            <person name="Neiman D."/>
            <person name="Pearson M."/>
            <person name="Priest M."/>
            <person name="Roberts A."/>
            <person name="Saif S."/>
            <person name="Shea T."/>
            <person name="Sisk P."/>
            <person name="Sykes S."/>
            <person name="Wortman J."/>
            <person name="Nusbaum C."/>
            <person name="Birren B."/>
        </authorList>
    </citation>
    <scope>NUCLEOTIDE SEQUENCE [LARGE SCALE GENOMIC DNA]</scope>
    <source>
        <strain evidence="1 3">PRA339</strain>
    </source>
</reference>
<protein>
    <submittedName>
        <fullName evidence="1">Uncharacterized protein</fullName>
    </submittedName>
</protein>
<dbReference type="AlphaFoldDB" id="A0A059F2M0"/>
<gene>
    <name evidence="1" type="ORF">H312_01086</name>
    <name evidence="2" type="ORF">H312_01087</name>
</gene>